<protein>
    <submittedName>
        <fullName evidence="8">Biopolymer transport protein ExbD/TolR</fullName>
    </submittedName>
</protein>
<dbReference type="GO" id="GO:0005886">
    <property type="term" value="C:plasma membrane"/>
    <property type="evidence" value="ECO:0007669"/>
    <property type="project" value="UniProtKB-SubCell"/>
</dbReference>
<sequence>MPKIKMPTKSPHIDMTPMVDLFSLLLTFFMLTSVFTPQEPAPVDTPFSVSEKPKPDADIMTVVMSADNRVFFNVDNGRDTILHFRPQILKAMGERYNIVFTPQELRTFEKYSTSLGVNIHDMKKFLAAKDSKEREQFEKGIPHDSIDNQFGYWVLYTRQINPSVQALIKGDNNVEYPLVKKVLDVLQDYNVNRFSLITSLEDVKVTSTEAKK</sequence>
<evidence type="ECO:0000313" key="8">
    <source>
        <dbReference type="EMBL" id="BBE19393.1"/>
    </source>
</evidence>
<dbReference type="InterPro" id="IPR003400">
    <property type="entry name" value="ExbD"/>
</dbReference>
<dbReference type="AlphaFoldDB" id="A0A5K7SCT2"/>
<comment type="subcellular location">
    <subcellularLocation>
        <location evidence="1">Cell membrane</location>
        <topology evidence="1">Single-pass membrane protein</topology>
    </subcellularLocation>
    <subcellularLocation>
        <location evidence="7">Cell membrane</location>
        <topology evidence="7">Single-pass type II membrane protein</topology>
    </subcellularLocation>
</comment>
<dbReference type="KEGG" id="anf:AQPE_3578"/>
<dbReference type="GO" id="GO:0022857">
    <property type="term" value="F:transmembrane transporter activity"/>
    <property type="evidence" value="ECO:0007669"/>
    <property type="project" value="InterPro"/>
</dbReference>
<accession>A0A5K7SCT2</accession>
<dbReference type="GO" id="GO:0015031">
    <property type="term" value="P:protein transport"/>
    <property type="evidence" value="ECO:0007669"/>
    <property type="project" value="UniProtKB-KW"/>
</dbReference>
<evidence type="ECO:0000256" key="1">
    <source>
        <dbReference type="ARBA" id="ARBA00004162"/>
    </source>
</evidence>
<dbReference type="RefSeq" id="WP_318347640.1">
    <property type="nucleotide sequence ID" value="NZ_AP018694.1"/>
</dbReference>
<evidence type="ECO:0000256" key="3">
    <source>
        <dbReference type="ARBA" id="ARBA00022475"/>
    </source>
</evidence>
<keyword evidence="4 7" id="KW-0812">Transmembrane</keyword>
<proteinExistence type="inferred from homology"/>
<keyword evidence="9" id="KW-1185">Reference proteome</keyword>
<name>A0A5K7SCT2_9BACT</name>
<evidence type="ECO:0000256" key="6">
    <source>
        <dbReference type="ARBA" id="ARBA00023136"/>
    </source>
</evidence>
<evidence type="ECO:0000256" key="7">
    <source>
        <dbReference type="RuleBase" id="RU003879"/>
    </source>
</evidence>
<evidence type="ECO:0000256" key="5">
    <source>
        <dbReference type="ARBA" id="ARBA00022989"/>
    </source>
</evidence>
<comment type="similarity">
    <text evidence="2 7">Belongs to the ExbD/TolR family.</text>
</comment>
<reference evidence="8" key="1">
    <citation type="journal article" date="2020" name="Int. J. Syst. Evol. Microbiol.">
        <title>Aquipluma nitroreducens gen. nov. sp. nov., a novel facultatively anaerobic bacterium isolated from a freshwater lake.</title>
        <authorList>
            <person name="Watanabe M."/>
            <person name="Kojima H."/>
            <person name="Fukui M."/>
        </authorList>
    </citation>
    <scope>NUCLEOTIDE SEQUENCE</scope>
    <source>
        <strain evidence="8">MeG22</strain>
    </source>
</reference>
<dbReference type="Proteomes" id="UP001193389">
    <property type="component" value="Chromosome"/>
</dbReference>
<evidence type="ECO:0000256" key="4">
    <source>
        <dbReference type="ARBA" id="ARBA00022692"/>
    </source>
</evidence>
<keyword evidence="6" id="KW-0472">Membrane</keyword>
<gene>
    <name evidence="8" type="ORF">AQPE_3578</name>
</gene>
<organism evidence="8 9">
    <name type="scientific">Aquipluma nitroreducens</name>
    <dbReference type="NCBI Taxonomy" id="2010828"/>
    <lineage>
        <taxon>Bacteria</taxon>
        <taxon>Pseudomonadati</taxon>
        <taxon>Bacteroidota</taxon>
        <taxon>Bacteroidia</taxon>
        <taxon>Marinilabiliales</taxon>
        <taxon>Prolixibacteraceae</taxon>
        <taxon>Aquipluma</taxon>
    </lineage>
</organism>
<keyword evidence="7" id="KW-0653">Protein transport</keyword>
<dbReference type="Pfam" id="PF02472">
    <property type="entry name" value="ExbD"/>
    <property type="match status" value="1"/>
</dbReference>
<keyword evidence="3" id="KW-1003">Cell membrane</keyword>
<evidence type="ECO:0000313" key="9">
    <source>
        <dbReference type="Proteomes" id="UP001193389"/>
    </source>
</evidence>
<dbReference type="EMBL" id="AP018694">
    <property type="protein sequence ID" value="BBE19393.1"/>
    <property type="molecule type" value="Genomic_DNA"/>
</dbReference>
<evidence type="ECO:0000256" key="2">
    <source>
        <dbReference type="ARBA" id="ARBA00005811"/>
    </source>
</evidence>
<keyword evidence="5" id="KW-1133">Transmembrane helix</keyword>
<dbReference type="PANTHER" id="PTHR30558">
    <property type="entry name" value="EXBD MEMBRANE COMPONENT OF PMF-DRIVEN MACROMOLECULE IMPORT SYSTEM"/>
    <property type="match status" value="1"/>
</dbReference>
<keyword evidence="7" id="KW-0813">Transport</keyword>
<dbReference type="PANTHER" id="PTHR30558:SF3">
    <property type="entry name" value="BIOPOLYMER TRANSPORT PROTEIN EXBD-RELATED"/>
    <property type="match status" value="1"/>
</dbReference>